<dbReference type="EMBL" id="JBEZUR010000031">
    <property type="protein sequence ID" value="MEU3556340.1"/>
    <property type="molecule type" value="Genomic_DNA"/>
</dbReference>
<accession>A0ABV2YKS6</accession>
<feature type="region of interest" description="Disordered" evidence="1">
    <location>
        <begin position="157"/>
        <end position="288"/>
    </location>
</feature>
<keyword evidence="3" id="KW-1185">Reference proteome</keyword>
<feature type="region of interest" description="Disordered" evidence="1">
    <location>
        <begin position="310"/>
        <end position="358"/>
    </location>
</feature>
<organism evidence="2 3">
    <name type="scientific">Streptomyces fragilis</name>
    <dbReference type="NCBI Taxonomy" id="67301"/>
    <lineage>
        <taxon>Bacteria</taxon>
        <taxon>Bacillati</taxon>
        <taxon>Actinomycetota</taxon>
        <taxon>Actinomycetes</taxon>
        <taxon>Kitasatosporales</taxon>
        <taxon>Streptomycetaceae</taxon>
        <taxon>Streptomyces</taxon>
    </lineage>
</organism>
<dbReference type="RefSeq" id="WP_108953192.1">
    <property type="nucleotide sequence ID" value="NZ_BEVZ01000002.1"/>
</dbReference>
<evidence type="ECO:0000313" key="2">
    <source>
        <dbReference type="EMBL" id="MEU3556340.1"/>
    </source>
</evidence>
<evidence type="ECO:0000313" key="3">
    <source>
        <dbReference type="Proteomes" id="UP001550850"/>
    </source>
</evidence>
<evidence type="ECO:0008006" key="4">
    <source>
        <dbReference type="Google" id="ProtNLM"/>
    </source>
</evidence>
<name>A0ABV2YKS6_9ACTN</name>
<gene>
    <name evidence="2" type="ORF">AB0E65_19335</name>
</gene>
<sequence>MDLDAVAQELYGTLPETITRMRDERAARARAEGDRELAKRIKALRKPTLSAWACNLLVRERKEETEPLLRLGEALRQAHLDLDGGVLRDLSRQQHLLVSALARQAVELTAAAGHRVGEGAREEVEGTLRAVLADPGAAAAWAEGRLTGPLTATPGFGAVPAGGTPPDLRLVPAPKRDAAGAEPQAGPAAGEGGATTARRGEGGAPDAGGATQGVGAAERECRAREREAAEREAAEREAAEREAARRQAAERARRRELAEARAEAEEAARALGEAEEETAGADRAEREAVDRVAALEERVRGLEEELHAARAETREARAAERAARDRARAAARTLRDARHRATTAETRAARATRPADDA</sequence>
<feature type="compositionally biased region" description="Gly residues" evidence="1">
    <location>
        <begin position="202"/>
        <end position="212"/>
    </location>
</feature>
<feature type="compositionally biased region" description="Basic and acidic residues" evidence="1">
    <location>
        <begin position="310"/>
        <end position="336"/>
    </location>
</feature>
<feature type="compositionally biased region" description="Basic and acidic residues" evidence="1">
    <location>
        <begin position="217"/>
        <end position="268"/>
    </location>
</feature>
<reference evidence="2 3" key="1">
    <citation type="submission" date="2024-06" db="EMBL/GenBank/DDBJ databases">
        <title>The Natural Products Discovery Center: Release of the First 8490 Sequenced Strains for Exploring Actinobacteria Biosynthetic Diversity.</title>
        <authorList>
            <person name="Kalkreuter E."/>
            <person name="Kautsar S.A."/>
            <person name="Yang D."/>
            <person name="Bader C.D."/>
            <person name="Teijaro C.N."/>
            <person name="Fluegel L."/>
            <person name="Davis C.M."/>
            <person name="Simpson J.R."/>
            <person name="Lauterbach L."/>
            <person name="Steele A.D."/>
            <person name="Gui C."/>
            <person name="Meng S."/>
            <person name="Li G."/>
            <person name="Viehrig K."/>
            <person name="Ye F."/>
            <person name="Su P."/>
            <person name="Kiefer A.F."/>
            <person name="Nichols A."/>
            <person name="Cepeda A.J."/>
            <person name="Yan W."/>
            <person name="Fan B."/>
            <person name="Jiang Y."/>
            <person name="Adhikari A."/>
            <person name="Zheng C.-J."/>
            <person name="Schuster L."/>
            <person name="Cowan T.M."/>
            <person name="Smanski M.J."/>
            <person name="Chevrette M.G."/>
            <person name="De Carvalho L.P.S."/>
            <person name="Shen B."/>
        </authorList>
    </citation>
    <scope>NUCLEOTIDE SEQUENCE [LARGE SCALE GENOMIC DNA]</scope>
    <source>
        <strain evidence="2 3">NPDC038104</strain>
    </source>
</reference>
<protein>
    <recommendedName>
        <fullName evidence="4">Transposase</fullName>
    </recommendedName>
</protein>
<comment type="caution">
    <text evidence="2">The sequence shown here is derived from an EMBL/GenBank/DDBJ whole genome shotgun (WGS) entry which is preliminary data.</text>
</comment>
<dbReference type="Proteomes" id="UP001550850">
    <property type="component" value="Unassembled WGS sequence"/>
</dbReference>
<feature type="compositionally biased region" description="Low complexity" evidence="1">
    <location>
        <begin position="343"/>
        <end position="352"/>
    </location>
</feature>
<proteinExistence type="predicted"/>
<evidence type="ECO:0000256" key="1">
    <source>
        <dbReference type="SAM" id="MobiDB-lite"/>
    </source>
</evidence>